<proteinExistence type="inferred from homology"/>
<dbReference type="GO" id="GO:0015179">
    <property type="term" value="F:L-amino acid transmembrane transporter activity"/>
    <property type="evidence" value="ECO:0007669"/>
    <property type="project" value="TreeGrafter"/>
</dbReference>
<reference evidence="11 12" key="1">
    <citation type="journal article" date="2018" name="Mol. Biol. Evol.">
        <title>Broad Genomic Sampling Reveals a Smut Pathogenic Ancestry of the Fungal Clade Ustilaginomycotina.</title>
        <authorList>
            <person name="Kijpornyongpan T."/>
            <person name="Mondo S.J."/>
            <person name="Barry K."/>
            <person name="Sandor L."/>
            <person name="Lee J."/>
            <person name="Lipzen A."/>
            <person name="Pangilinan J."/>
            <person name="LaButti K."/>
            <person name="Hainaut M."/>
            <person name="Henrissat B."/>
            <person name="Grigoriev I.V."/>
            <person name="Spatafora J.W."/>
            <person name="Aime M.C."/>
        </authorList>
    </citation>
    <scope>NUCLEOTIDE SEQUENCE [LARGE SCALE GENOMIC DNA]</scope>
    <source>
        <strain evidence="11 12">MCA 3882</strain>
    </source>
</reference>
<feature type="region of interest" description="Disordered" evidence="8">
    <location>
        <begin position="1"/>
        <end position="58"/>
    </location>
</feature>
<feature type="transmembrane region" description="Helical" evidence="9">
    <location>
        <begin position="574"/>
        <end position="593"/>
    </location>
</feature>
<evidence type="ECO:0000256" key="7">
    <source>
        <dbReference type="ARBA" id="ARBA00023136"/>
    </source>
</evidence>
<protein>
    <recommendedName>
        <fullName evidence="10">Amino acid transporter transmembrane domain-containing protein</fullName>
    </recommendedName>
</protein>
<feature type="transmembrane region" description="Helical" evidence="9">
    <location>
        <begin position="801"/>
        <end position="824"/>
    </location>
</feature>
<keyword evidence="12" id="KW-1185">Reference proteome</keyword>
<dbReference type="RefSeq" id="XP_025358833.1">
    <property type="nucleotide sequence ID" value="XM_025498501.1"/>
</dbReference>
<keyword evidence="7 9" id="KW-0472">Membrane</keyword>
<feature type="region of interest" description="Disordered" evidence="8">
    <location>
        <begin position="651"/>
        <end position="715"/>
    </location>
</feature>
<dbReference type="GO" id="GO:0005774">
    <property type="term" value="C:vacuolar membrane"/>
    <property type="evidence" value="ECO:0007669"/>
    <property type="project" value="TreeGrafter"/>
</dbReference>
<keyword evidence="3" id="KW-0813">Transport</keyword>
<organism evidence="11 12">
    <name type="scientific">Meira miltonrushii</name>
    <dbReference type="NCBI Taxonomy" id="1280837"/>
    <lineage>
        <taxon>Eukaryota</taxon>
        <taxon>Fungi</taxon>
        <taxon>Dikarya</taxon>
        <taxon>Basidiomycota</taxon>
        <taxon>Ustilaginomycotina</taxon>
        <taxon>Exobasidiomycetes</taxon>
        <taxon>Exobasidiales</taxon>
        <taxon>Brachybasidiaceae</taxon>
        <taxon>Meira</taxon>
    </lineage>
</organism>
<feature type="compositionally biased region" description="Low complexity" evidence="8">
    <location>
        <begin position="678"/>
        <end position="688"/>
    </location>
</feature>
<feature type="compositionally biased region" description="Polar residues" evidence="8">
    <location>
        <begin position="266"/>
        <end position="283"/>
    </location>
</feature>
<evidence type="ECO:0000259" key="10">
    <source>
        <dbReference type="Pfam" id="PF01490"/>
    </source>
</evidence>
<keyword evidence="5" id="KW-0029">Amino-acid transport</keyword>
<sequence>MAQPAREGIPVPKGDQSRNVESVNNNNRRTGALATPSGRGSINHQARRPSVRETTQAPWRSSLDLVWSYSRSQAFYGDNISTSPSFVDRHWAGPSNVNGGIDSSMDEASIDEEEELDESDYSDEDEEGYDDEYRRSRYDDVVAASPAGPMEWQDEQLPPNAVGRQQDLSMLGRRVRRGSRESSPGRRGIKRTSERKPQTNTRTTNRNIKRITDDSNEEDERSRSRSRSPKRVGVSRPGSSHLRFSSSNKPDSDGQEQGSLPILRSIRSNMNKRNLDSTANERSSLLRKDSKRYLSVDDDDELEEAQGLQRPPFLKTPSWFRNSGVSATSGKYRMQGYGSSTFWQSWFNTVNALIGIGILALPLAISYAGLIPGIILFILSGLVTNYTGKVLAHIMSAEPSLRTYADIGNFAFGSRARILVSFFFCLELWAVSTALVILFGDSLHALVLSTSKEGNPSNFISELATWSPAAYKAIGVLIVLPTMFLPLRFLSPISVVGIVSVVTLFVVVLSDGLIKKTSPGSLLQPMPIDLGPQWMRFPLSFGLIMSGFSSHPIIPSLFKDMRNPRQFCQMLDWAYIAATLIYLGMGLIGYLMFGRMVSDEITRDLSQTDGYPRILNKVAIWLIIINPLSKFALAARPLVTTVELVLGVEQSQVPNPASSSPKITPSATVDVTSPGDATPTTRVETTPTKHNGAVESENLDEQQDNAQNAAGAHEESPLMGSTITLRAAQRTANWSKSTRLGTRIGVQVLITVAIGTTAIVLPGFEKVMAFLGAFLACVTCIFGPLLAKLRLFRHEMSKKQIMLDFTILIITFFVASFGTAWSFIPIKH</sequence>
<dbReference type="EMBL" id="KZ819602">
    <property type="protein sequence ID" value="PWN38531.1"/>
    <property type="molecule type" value="Genomic_DNA"/>
</dbReference>
<gene>
    <name evidence="11" type="ORF">FA14DRAFT_160036</name>
</gene>
<evidence type="ECO:0000256" key="2">
    <source>
        <dbReference type="ARBA" id="ARBA00008066"/>
    </source>
</evidence>
<feature type="compositionally biased region" description="Low complexity" evidence="8">
    <location>
        <begin position="17"/>
        <end position="29"/>
    </location>
</feature>
<feature type="transmembrane region" description="Helical" evidence="9">
    <location>
        <begin position="352"/>
        <end position="379"/>
    </location>
</feature>
<accession>A0A316VQT6</accession>
<comment type="subcellular location">
    <subcellularLocation>
        <location evidence="1">Membrane</location>
        <topology evidence="1">Multi-pass membrane protein</topology>
    </subcellularLocation>
</comment>
<dbReference type="InParanoid" id="A0A316VQT6"/>
<feature type="compositionally biased region" description="Polar residues" evidence="8">
    <location>
        <begin position="651"/>
        <end position="671"/>
    </location>
</feature>
<feature type="compositionally biased region" description="Acidic residues" evidence="8">
    <location>
        <begin position="104"/>
        <end position="130"/>
    </location>
</feature>
<dbReference type="STRING" id="1280837.A0A316VQT6"/>
<feature type="transmembrane region" description="Helical" evidence="9">
    <location>
        <begin position="767"/>
        <end position="789"/>
    </location>
</feature>
<comment type="similarity">
    <text evidence="2">Belongs to the amino acid/polyamine transporter 2 family.</text>
</comment>
<dbReference type="InterPro" id="IPR013057">
    <property type="entry name" value="AA_transpt_TM"/>
</dbReference>
<feature type="region of interest" description="Disordered" evidence="8">
    <location>
        <begin position="80"/>
        <end position="258"/>
    </location>
</feature>
<feature type="transmembrane region" description="Helical" evidence="9">
    <location>
        <begin position="418"/>
        <end position="439"/>
    </location>
</feature>
<dbReference type="Proteomes" id="UP000245771">
    <property type="component" value="Unassembled WGS sequence"/>
</dbReference>
<evidence type="ECO:0000256" key="3">
    <source>
        <dbReference type="ARBA" id="ARBA00022448"/>
    </source>
</evidence>
<dbReference type="PANTHER" id="PTHR22950">
    <property type="entry name" value="AMINO ACID TRANSPORTER"/>
    <property type="match status" value="1"/>
</dbReference>
<keyword evidence="6 9" id="KW-1133">Transmembrane helix</keyword>
<feature type="domain" description="Amino acid transporter transmembrane" evidence="10">
    <location>
        <begin position="339"/>
        <end position="820"/>
    </location>
</feature>
<feature type="transmembrane region" description="Helical" evidence="9">
    <location>
        <begin position="489"/>
        <end position="514"/>
    </location>
</feature>
<dbReference type="Pfam" id="PF01490">
    <property type="entry name" value="Aa_trans"/>
    <property type="match status" value="1"/>
</dbReference>
<evidence type="ECO:0000313" key="11">
    <source>
        <dbReference type="EMBL" id="PWN38531.1"/>
    </source>
</evidence>
<evidence type="ECO:0000256" key="8">
    <source>
        <dbReference type="SAM" id="MobiDB-lite"/>
    </source>
</evidence>
<evidence type="ECO:0000256" key="5">
    <source>
        <dbReference type="ARBA" id="ARBA00022970"/>
    </source>
</evidence>
<keyword evidence="4 9" id="KW-0812">Transmembrane</keyword>
<evidence type="ECO:0000313" key="12">
    <source>
        <dbReference type="Proteomes" id="UP000245771"/>
    </source>
</evidence>
<dbReference type="AlphaFoldDB" id="A0A316VQT6"/>
<evidence type="ECO:0000256" key="6">
    <source>
        <dbReference type="ARBA" id="ARBA00022989"/>
    </source>
</evidence>
<evidence type="ECO:0000256" key="4">
    <source>
        <dbReference type="ARBA" id="ARBA00022692"/>
    </source>
</evidence>
<name>A0A316VQT6_9BASI</name>
<dbReference type="OrthoDB" id="655540at2759"/>
<dbReference type="GeneID" id="37020282"/>
<dbReference type="PANTHER" id="PTHR22950:SF692">
    <property type="entry name" value="TRANSMEMBRANE AMINO ACID TRANSPORTER FAMILY PROTEIN"/>
    <property type="match status" value="1"/>
</dbReference>
<feature type="transmembrane region" description="Helical" evidence="9">
    <location>
        <begin position="740"/>
        <end position="761"/>
    </location>
</feature>
<feature type="compositionally biased region" description="Basic and acidic residues" evidence="8">
    <location>
        <begin position="131"/>
        <end position="140"/>
    </location>
</feature>
<evidence type="ECO:0000256" key="9">
    <source>
        <dbReference type="SAM" id="Phobius"/>
    </source>
</evidence>
<feature type="region of interest" description="Disordered" evidence="8">
    <location>
        <begin position="264"/>
        <end position="283"/>
    </location>
</feature>
<evidence type="ECO:0000256" key="1">
    <source>
        <dbReference type="ARBA" id="ARBA00004141"/>
    </source>
</evidence>